<dbReference type="EMBL" id="JAEMGP010000023">
    <property type="protein sequence ID" value="KAG5195603.1"/>
    <property type="molecule type" value="Genomic_DNA"/>
</dbReference>
<organism evidence="1 2">
    <name type="scientific">Ovis aries</name>
    <name type="common">Sheep</name>
    <dbReference type="NCBI Taxonomy" id="9940"/>
    <lineage>
        <taxon>Eukaryota</taxon>
        <taxon>Metazoa</taxon>
        <taxon>Chordata</taxon>
        <taxon>Craniata</taxon>
        <taxon>Vertebrata</taxon>
        <taxon>Euteleostomi</taxon>
        <taxon>Mammalia</taxon>
        <taxon>Eutheria</taxon>
        <taxon>Laurasiatheria</taxon>
        <taxon>Artiodactyla</taxon>
        <taxon>Ruminantia</taxon>
        <taxon>Pecora</taxon>
        <taxon>Bovidae</taxon>
        <taxon>Caprinae</taxon>
        <taxon>Ovis</taxon>
    </lineage>
</organism>
<evidence type="ECO:0000313" key="2">
    <source>
        <dbReference type="Proteomes" id="UP000664991"/>
    </source>
</evidence>
<dbReference type="AlphaFoldDB" id="A0A835ZTJ9"/>
<dbReference type="Proteomes" id="UP000664991">
    <property type="component" value="Unassembled WGS sequence"/>
</dbReference>
<accession>A0A835ZTJ9</accession>
<comment type="caution">
    <text evidence="1">The sequence shown here is derived from an EMBL/GenBank/DDBJ whole genome shotgun (WGS) entry which is preliminary data.</text>
</comment>
<proteinExistence type="predicted"/>
<name>A0A835ZTJ9_SHEEP</name>
<reference evidence="1 2" key="1">
    <citation type="submission" date="2020-12" db="EMBL/GenBank/DDBJ databases">
        <title>De novo assembly of Tibetan sheep genome.</title>
        <authorList>
            <person name="Li X."/>
        </authorList>
    </citation>
    <scope>NUCLEOTIDE SEQUENCE [LARGE SCALE GENOMIC DNA]</scope>
    <source>
        <tissue evidence="1">Heart</tissue>
    </source>
</reference>
<sequence length="94" mass="10460">MKRSGAKAFPETNENAGVSLTLVNCHIFTCHNGTNLCPLVESTFVAALSKSMVVFKREDQVGVEGEWAPPHCDSTDHERHPIYSLITPLWSFTR</sequence>
<evidence type="ECO:0000313" key="1">
    <source>
        <dbReference type="EMBL" id="KAG5195603.1"/>
    </source>
</evidence>
<protein>
    <submittedName>
        <fullName evidence="1">Uncharacterized protein</fullName>
    </submittedName>
</protein>
<gene>
    <name evidence="1" type="ORF">JEQ12_011898</name>
</gene>